<reference evidence="2 4" key="2">
    <citation type="submission" date="2018-12" db="EMBL/GenBank/DDBJ databases">
        <authorList>
            <consortium name="Pathogen Informatics"/>
        </authorList>
    </citation>
    <scope>NUCLEOTIDE SEQUENCE [LARGE SCALE GENOMIC DNA]</scope>
    <source>
        <strain evidence="2 4">NCTC12735</strain>
        <plasmid evidence="4">19</plasmid>
    </source>
</reference>
<dbReference type="InterPro" id="IPR015867">
    <property type="entry name" value="N-reg_PII/ATP_PRibTrfase_C"/>
</dbReference>
<sequence>MFLLYFYVPATHLEIVKNAIFAVGAGTIGNYTHCSWEIKGEGQFMPKEGSNAFIGTVNTIEKVMEYKVEMVCSEEVVRKAIHALKESHPYETPAYQIIRCEQI</sequence>
<proteinExistence type="predicted"/>
<dbReference type="Proteomes" id="UP000054859">
    <property type="component" value="Unassembled WGS sequence"/>
</dbReference>
<protein>
    <submittedName>
        <fullName evidence="1">Structural toxin protein (Hemagglutinin/hemolysin) RtxA</fullName>
    </submittedName>
</protein>
<evidence type="ECO:0000313" key="3">
    <source>
        <dbReference type="Proteomes" id="UP000054859"/>
    </source>
</evidence>
<keyword evidence="3" id="KW-1185">Reference proteome</keyword>
<dbReference type="PANTHER" id="PTHR41774:SF1">
    <property type="entry name" value="NGG1P INTERACTING FACTOR NIF3"/>
    <property type="match status" value="1"/>
</dbReference>
<dbReference type="InterPro" id="IPR036069">
    <property type="entry name" value="DUF34/NIF3_sf"/>
</dbReference>
<dbReference type="Proteomes" id="UP000281170">
    <property type="component" value="Plasmid 19"/>
</dbReference>
<evidence type="ECO:0000313" key="1">
    <source>
        <dbReference type="EMBL" id="KTC64951.1"/>
    </source>
</evidence>
<dbReference type="Gene3D" id="3.30.70.120">
    <property type="match status" value="1"/>
</dbReference>
<dbReference type="EMBL" id="LR134428">
    <property type="protein sequence ID" value="VEH85634.1"/>
    <property type="molecule type" value="Genomic_DNA"/>
</dbReference>
<name>A0A0W0R1K7_9GAMM</name>
<evidence type="ECO:0000313" key="4">
    <source>
        <dbReference type="Proteomes" id="UP000281170"/>
    </source>
</evidence>
<dbReference type="RefSeq" id="WP_058462832.1">
    <property type="nucleotide sequence ID" value="NZ_CAAAHS010000011.1"/>
</dbReference>
<dbReference type="PATRIC" id="fig|45056.6.peg.1815"/>
<reference evidence="1 3" key="1">
    <citation type="submission" date="2015-11" db="EMBL/GenBank/DDBJ databases">
        <title>Identification of large and diverse effector repertoires of 38 Legionella species.</title>
        <authorList>
            <person name="Burstein D."/>
            <person name="Amaro F."/>
            <person name="Zusman T."/>
            <person name="Lifshitz Z."/>
            <person name="Cohen O."/>
            <person name="Gilbert J.A."/>
            <person name="Pupko T."/>
            <person name="Shuman H.A."/>
            <person name="Segal G."/>
        </authorList>
    </citation>
    <scope>NUCLEOTIDE SEQUENCE [LARGE SCALE GENOMIC DNA]</scope>
    <source>
        <strain evidence="1 3">1762-AUS-E</strain>
    </source>
</reference>
<dbReference type="PANTHER" id="PTHR41774">
    <property type="match status" value="1"/>
</dbReference>
<dbReference type="AlphaFoldDB" id="A0A0W0R1K7"/>
<organism evidence="1 3">
    <name type="scientific">Legionella adelaidensis</name>
    <dbReference type="NCBI Taxonomy" id="45056"/>
    <lineage>
        <taxon>Bacteria</taxon>
        <taxon>Pseudomonadati</taxon>
        <taxon>Pseudomonadota</taxon>
        <taxon>Gammaproteobacteria</taxon>
        <taxon>Legionellales</taxon>
        <taxon>Legionellaceae</taxon>
        <taxon>Legionella</taxon>
    </lineage>
</organism>
<dbReference type="KEGG" id="ladl:NCTC12735_01269"/>
<dbReference type="OrthoDB" id="9795763at2"/>
<dbReference type="FunFam" id="3.30.70.120:FF:000006">
    <property type="entry name" value="GTP cyclohydrolase 1 type 2 homolog"/>
    <property type="match status" value="1"/>
</dbReference>
<dbReference type="EMBL" id="LNKA01000016">
    <property type="protein sequence ID" value="KTC64951.1"/>
    <property type="molecule type" value="Genomic_DNA"/>
</dbReference>
<accession>A0A0W0R1K7</accession>
<evidence type="ECO:0000313" key="2">
    <source>
        <dbReference type="EMBL" id="VEH85634.1"/>
    </source>
</evidence>
<keyword evidence="2" id="KW-0614">Plasmid</keyword>
<geneLocation type="plasmid" evidence="2 4">
    <name>19</name>
</geneLocation>
<gene>
    <name evidence="1" type="ORF">Lade_1758</name>
    <name evidence="2" type="ORF">NCTC12735_01269</name>
</gene>
<dbReference type="SUPFAM" id="SSF102705">
    <property type="entry name" value="NIF3 (NGG1p interacting factor 3)-like"/>
    <property type="match status" value="1"/>
</dbReference>
<dbReference type="STRING" id="45056.Lade_1758"/>